<reference evidence="1 2" key="1">
    <citation type="journal article" date="2019" name="Nat. Ecol. Evol.">
        <title>Megaphylogeny resolves global patterns of mushroom evolution.</title>
        <authorList>
            <person name="Varga T."/>
            <person name="Krizsan K."/>
            <person name="Foldi C."/>
            <person name="Dima B."/>
            <person name="Sanchez-Garcia M."/>
            <person name="Sanchez-Ramirez S."/>
            <person name="Szollosi G.J."/>
            <person name="Szarkandi J.G."/>
            <person name="Papp V."/>
            <person name="Albert L."/>
            <person name="Andreopoulos W."/>
            <person name="Angelini C."/>
            <person name="Antonin V."/>
            <person name="Barry K.W."/>
            <person name="Bougher N.L."/>
            <person name="Buchanan P."/>
            <person name="Buyck B."/>
            <person name="Bense V."/>
            <person name="Catcheside P."/>
            <person name="Chovatia M."/>
            <person name="Cooper J."/>
            <person name="Damon W."/>
            <person name="Desjardin D."/>
            <person name="Finy P."/>
            <person name="Geml J."/>
            <person name="Haridas S."/>
            <person name="Hughes K."/>
            <person name="Justo A."/>
            <person name="Karasinski D."/>
            <person name="Kautmanova I."/>
            <person name="Kiss B."/>
            <person name="Kocsube S."/>
            <person name="Kotiranta H."/>
            <person name="LaButti K.M."/>
            <person name="Lechner B.E."/>
            <person name="Liimatainen K."/>
            <person name="Lipzen A."/>
            <person name="Lukacs Z."/>
            <person name="Mihaltcheva S."/>
            <person name="Morgado L.N."/>
            <person name="Niskanen T."/>
            <person name="Noordeloos M.E."/>
            <person name="Ohm R.A."/>
            <person name="Ortiz-Santana B."/>
            <person name="Ovrebo C."/>
            <person name="Racz N."/>
            <person name="Riley R."/>
            <person name="Savchenko A."/>
            <person name="Shiryaev A."/>
            <person name="Soop K."/>
            <person name="Spirin V."/>
            <person name="Szebenyi C."/>
            <person name="Tomsovsky M."/>
            <person name="Tulloss R.E."/>
            <person name="Uehling J."/>
            <person name="Grigoriev I.V."/>
            <person name="Vagvolgyi C."/>
            <person name="Papp T."/>
            <person name="Martin F.M."/>
            <person name="Miettinen O."/>
            <person name="Hibbett D.S."/>
            <person name="Nagy L.G."/>
        </authorList>
    </citation>
    <scope>NUCLEOTIDE SEQUENCE [LARGE SCALE GENOMIC DNA]</scope>
    <source>
        <strain evidence="1 2">NL-1719</strain>
    </source>
</reference>
<accession>A0ACD3AA55</accession>
<proteinExistence type="predicted"/>
<sequence>MAHNLDLIRRLCRQEETVEEAQSIYRIAQVKTGPGSGYDLGPHTTGLPAICAYIASKRLKNTDVTRQSAQQASCLKAADFEKAFYTVEAAIGGARKRGPVELTYEGLIEKYSIPMAAERLVPWMQRAELALMQVDKKYETLGPEMKGTVFLWVCSAIRGKKIVPFQNFAEDNRIPVRAIRSIYDAVTTVCAPLKAQLLEAMKPKPRESPSKAAHLSSDADSVPVSPTKRSPSKKTAIRALPMGGTPQKRKVAFSESEETSRPASEEITTDDMSMDVDRELAPQTPTHNRVMASPSKSQLKRTAIFSSQTIPTPSSSRMQLDTMTPKRSLAKKPLERLEHYLVSPSKASPATPRRRGKPLIPESDGNEADINTSDVDAMEVDEVATAWKDRKQQKQKPRQRFRPVYLDYKQWNALDPRVEVMMKTGASPVTVG</sequence>
<keyword evidence="2" id="KW-1185">Reference proteome</keyword>
<evidence type="ECO:0000313" key="1">
    <source>
        <dbReference type="EMBL" id="TFK62487.1"/>
    </source>
</evidence>
<dbReference type="EMBL" id="ML208578">
    <property type="protein sequence ID" value="TFK62487.1"/>
    <property type="molecule type" value="Genomic_DNA"/>
</dbReference>
<organism evidence="1 2">
    <name type="scientific">Pluteus cervinus</name>
    <dbReference type="NCBI Taxonomy" id="181527"/>
    <lineage>
        <taxon>Eukaryota</taxon>
        <taxon>Fungi</taxon>
        <taxon>Dikarya</taxon>
        <taxon>Basidiomycota</taxon>
        <taxon>Agaricomycotina</taxon>
        <taxon>Agaricomycetes</taxon>
        <taxon>Agaricomycetidae</taxon>
        <taxon>Agaricales</taxon>
        <taxon>Pluteineae</taxon>
        <taxon>Pluteaceae</taxon>
        <taxon>Pluteus</taxon>
    </lineage>
</organism>
<evidence type="ECO:0000313" key="2">
    <source>
        <dbReference type="Proteomes" id="UP000308600"/>
    </source>
</evidence>
<dbReference type="Proteomes" id="UP000308600">
    <property type="component" value="Unassembled WGS sequence"/>
</dbReference>
<gene>
    <name evidence="1" type="ORF">BDN72DRAFT_903191</name>
</gene>
<name>A0ACD3AA55_9AGAR</name>
<protein>
    <submittedName>
        <fullName evidence="1">Uncharacterized protein</fullName>
    </submittedName>
</protein>